<evidence type="ECO:0000313" key="1">
    <source>
        <dbReference type="EMBL" id="CAK5278704.1"/>
    </source>
</evidence>
<name>A0AAD2HPK1_9AGAR</name>
<sequence length="76" mass="8509">CVSGQLRPINNFIRPKRHTNKELVERVEATLLSAQCGINSFTSVSLSSFENETCHMLQTLRRASHVDLLTGNSTCF</sequence>
<organism evidence="1 2">
    <name type="scientific">Mycena citricolor</name>
    <dbReference type="NCBI Taxonomy" id="2018698"/>
    <lineage>
        <taxon>Eukaryota</taxon>
        <taxon>Fungi</taxon>
        <taxon>Dikarya</taxon>
        <taxon>Basidiomycota</taxon>
        <taxon>Agaricomycotina</taxon>
        <taxon>Agaricomycetes</taxon>
        <taxon>Agaricomycetidae</taxon>
        <taxon>Agaricales</taxon>
        <taxon>Marasmiineae</taxon>
        <taxon>Mycenaceae</taxon>
        <taxon>Mycena</taxon>
    </lineage>
</organism>
<protein>
    <submittedName>
        <fullName evidence="1">Uncharacterized protein</fullName>
    </submittedName>
</protein>
<gene>
    <name evidence="1" type="ORF">MYCIT1_LOCUS28213</name>
</gene>
<keyword evidence="2" id="KW-1185">Reference proteome</keyword>
<comment type="caution">
    <text evidence="1">The sequence shown here is derived from an EMBL/GenBank/DDBJ whole genome shotgun (WGS) entry which is preliminary data.</text>
</comment>
<feature type="non-terminal residue" evidence="1">
    <location>
        <position position="1"/>
    </location>
</feature>
<reference evidence="1" key="1">
    <citation type="submission" date="2023-11" db="EMBL/GenBank/DDBJ databases">
        <authorList>
            <person name="De Vega J J."/>
            <person name="De Vega J J."/>
        </authorList>
    </citation>
    <scope>NUCLEOTIDE SEQUENCE</scope>
</reference>
<evidence type="ECO:0000313" key="2">
    <source>
        <dbReference type="Proteomes" id="UP001295794"/>
    </source>
</evidence>
<accession>A0AAD2HPK1</accession>
<feature type="non-terminal residue" evidence="1">
    <location>
        <position position="76"/>
    </location>
</feature>
<proteinExistence type="predicted"/>
<dbReference type="EMBL" id="CAVNYO010000424">
    <property type="protein sequence ID" value="CAK5278704.1"/>
    <property type="molecule type" value="Genomic_DNA"/>
</dbReference>
<dbReference type="Proteomes" id="UP001295794">
    <property type="component" value="Unassembled WGS sequence"/>
</dbReference>
<dbReference type="AlphaFoldDB" id="A0AAD2HPK1"/>